<keyword evidence="2" id="KW-0238">DNA-binding</keyword>
<dbReference type="PANTHER" id="PTHR30146:SF109">
    <property type="entry name" value="HTH-TYPE TRANSCRIPTIONAL REGULATOR GALS"/>
    <property type="match status" value="1"/>
</dbReference>
<dbReference type="GO" id="GO:0003700">
    <property type="term" value="F:DNA-binding transcription factor activity"/>
    <property type="evidence" value="ECO:0007669"/>
    <property type="project" value="TreeGrafter"/>
</dbReference>
<dbReference type="KEGG" id="taf:THA_610"/>
<name>B7IG82_THEAB</name>
<protein>
    <submittedName>
        <fullName evidence="5">Transcriptional regulator, LacI family</fullName>
    </submittedName>
</protein>
<dbReference type="GO" id="GO:0000976">
    <property type="term" value="F:transcription cis-regulatory region binding"/>
    <property type="evidence" value="ECO:0007669"/>
    <property type="project" value="TreeGrafter"/>
</dbReference>
<organism evidence="5 6">
    <name type="scientific">Thermosipho africanus (strain TCF52B)</name>
    <dbReference type="NCBI Taxonomy" id="484019"/>
    <lineage>
        <taxon>Bacteria</taxon>
        <taxon>Thermotogati</taxon>
        <taxon>Thermotogota</taxon>
        <taxon>Thermotogae</taxon>
        <taxon>Thermotogales</taxon>
        <taxon>Fervidobacteriaceae</taxon>
        <taxon>Thermosipho</taxon>
    </lineage>
</organism>
<keyword evidence="3" id="KW-0804">Transcription</keyword>
<accession>B7IG82</accession>
<dbReference type="Gene3D" id="3.40.50.2300">
    <property type="match status" value="1"/>
</dbReference>
<evidence type="ECO:0000313" key="6">
    <source>
        <dbReference type="Proteomes" id="UP000002453"/>
    </source>
</evidence>
<dbReference type="STRING" id="484019.THA_610"/>
<keyword evidence="6" id="KW-1185">Reference proteome</keyword>
<evidence type="ECO:0000313" key="5">
    <source>
        <dbReference type="EMBL" id="ACJ75096.1"/>
    </source>
</evidence>
<evidence type="ECO:0000256" key="1">
    <source>
        <dbReference type="ARBA" id="ARBA00023015"/>
    </source>
</evidence>
<reference evidence="5 6" key="1">
    <citation type="journal article" date="2009" name="J. Bacteriol.">
        <title>The genome of Thermosipho africanus TCF52B: lateral genetic connections to the Firmicutes and Archaea.</title>
        <authorList>
            <person name="Nesboe C.L."/>
            <person name="Bapteste E."/>
            <person name="Curtis B."/>
            <person name="Dahle H."/>
            <person name="Lopez P."/>
            <person name="Macleod D."/>
            <person name="Dlutek M."/>
            <person name="Bowman S."/>
            <person name="Zhaxybayeva O."/>
            <person name="Birkeland N.-K."/>
            <person name="Doolittle W.F."/>
        </authorList>
    </citation>
    <scope>NUCLEOTIDE SEQUENCE [LARGE SCALE GENOMIC DNA]</scope>
    <source>
        <strain evidence="5 6">TCF52B</strain>
    </source>
</reference>
<dbReference type="Pfam" id="PF13377">
    <property type="entry name" value="Peripla_BP_3"/>
    <property type="match status" value="1"/>
</dbReference>
<dbReference type="SUPFAM" id="SSF53822">
    <property type="entry name" value="Periplasmic binding protein-like I"/>
    <property type="match status" value="1"/>
</dbReference>
<proteinExistence type="predicted"/>
<dbReference type="Proteomes" id="UP000002453">
    <property type="component" value="Chromosome"/>
</dbReference>
<dbReference type="PANTHER" id="PTHR30146">
    <property type="entry name" value="LACI-RELATED TRANSCRIPTIONAL REPRESSOR"/>
    <property type="match status" value="1"/>
</dbReference>
<evidence type="ECO:0000256" key="2">
    <source>
        <dbReference type="ARBA" id="ARBA00023125"/>
    </source>
</evidence>
<gene>
    <name evidence="5" type="ordered locus">THA_610</name>
</gene>
<keyword evidence="1" id="KW-0805">Transcription regulation</keyword>
<dbReference type="EMBL" id="CP001185">
    <property type="protein sequence ID" value="ACJ75096.1"/>
    <property type="molecule type" value="Genomic_DNA"/>
</dbReference>
<dbReference type="HOGENOM" id="CLU_037628_15_1_0"/>
<dbReference type="OrthoDB" id="9805642at2"/>
<dbReference type="InterPro" id="IPR046335">
    <property type="entry name" value="LacI/GalR-like_sensor"/>
</dbReference>
<dbReference type="eggNOG" id="COG1609">
    <property type="taxonomic scope" value="Bacteria"/>
</dbReference>
<dbReference type="AlphaFoldDB" id="B7IG82"/>
<dbReference type="InterPro" id="IPR028082">
    <property type="entry name" value="Peripla_BP_I"/>
</dbReference>
<feature type="domain" description="Transcriptional regulator LacI/GalR-like sensor" evidence="4">
    <location>
        <begin position="2"/>
        <end position="163"/>
    </location>
</feature>
<sequence length="167" mass="19039">MNHLYENGHRKILFIRGPHLSPAALEREKGVLKFLKKHDDVEVFYSEFEGYEPEIGYESVMAHLKKYGKNFTAIFTINDWTAIGALSALYEKGLKVPEDISLVGFDDAPYVKYIVPPLTTIKQPRWEMGQTAAQLLIERIQNKGSNIPKNVILQPQLIVRKSVKKIG</sequence>
<evidence type="ECO:0000259" key="4">
    <source>
        <dbReference type="Pfam" id="PF13377"/>
    </source>
</evidence>
<evidence type="ECO:0000256" key="3">
    <source>
        <dbReference type="ARBA" id="ARBA00023163"/>
    </source>
</evidence>